<dbReference type="EMBL" id="CAXAMN010009835">
    <property type="protein sequence ID" value="CAK9029909.1"/>
    <property type="molecule type" value="Genomic_DNA"/>
</dbReference>
<evidence type="ECO:0000313" key="4">
    <source>
        <dbReference type="EMBL" id="CAK9029909.1"/>
    </source>
</evidence>
<name>A0ABP0KSN7_9DINO</name>
<feature type="chain" id="PRO_5045076750" evidence="3">
    <location>
        <begin position="22"/>
        <end position="198"/>
    </location>
</feature>
<gene>
    <name evidence="4" type="ORF">CCMP2556_LOCUS17676</name>
</gene>
<feature type="transmembrane region" description="Helical" evidence="2">
    <location>
        <begin position="124"/>
        <end position="148"/>
    </location>
</feature>
<feature type="transmembrane region" description="Helical" evidence="2">
    <location>
        <begin position="55"/>
        <end position="79"/>
    </location>
</feature>
<protein>
    <submittedName>
        <fullName evidence="4">Uncharacterized protein</fullName>
    </submittedName>
</protein>
<sequence>MSLLSVLGIWLIDHLADWLHGRPCCARGEWEVQLSNVHLDSNVRRGDSLLSDASYMLYDLASGLRASIAGFGFLVGICWDKAFETSYDMILTPKSTTMESIGHEYRDRSRFSARLDQFLRTNPFVLSSLLGAVGISISLFVGMAWYHFIVQNAMKEEDDIIDDIEAEDEAYEMVTLPKNKMPSADAEGSSSEEETIVD</sequence>
<comment type="caution">
    <text evidence="4">The sequence shown here is derived from an EMBL/GenBank/DDBJ whole genome shotgun (WGS) entry which is preliminary data.</text>
</comment>
<keyword evidence="3" id="KW-0732">Signal</keyword>
<evidence type="ECO:0000313" key="5">
    <source>
        <dbReference type="Proteomes" id="UP001642484"/>
    </source>
</evidence>
<evidence type="ECO:0000256" key="2">
    <source>
        <dbReference type="SAM" id="Phobius"/>
    </source>
</evidence>
<keyword evidence="2" id="KW-0812">Transmembrane</keyword>
<evidence type="ECO:0000256" key="3">
    <source>
        <dbReference type="SAM" id="SignalP"/>
    </source>
</evidence>
<keyword evidence="5" id="KW-1185">Reference proteome</keyword>
<feature type="region of interest" description="Disordered" evidence="1">
    <location>
        <begin position="177"/>
        <end position="198"/>
    </location>
</feature>
<keyword evidence="2" id="KW-1133">Transmembrane helix</keyword>
<organism evidence="4 5">
    <name type="scientific">Durusdinium trenchii</name>
    <dbReference type="NCBI Taxonomy" id="1381693"/>
    <lineage>
        <taxon>Eukaryota</taxon>
        <taxon>Sar</taxon>
        <taxon>Alveolata</taxon>
        <taxon>Dinophyceae</taxon>
        <taxon>Suessiales</taxon>
        <taxon>Symbiodiniaceae</taxon>
        <taxon>Durusdinium</taxon>
    </lineage>
</organism>
<reference evidence="4 5" key="1">
    <citation type="submission" date="2024-02" db="EMBL/GenBank/DDBJ databases">
        <authorList>
            <person name="Chen Y."/>
            <person name="Shah S."/>
            <person name="Dougan E. K."/>
            <person name="Thang M."/>
            <person name="Chan C."/>
        </authorList>
    </citation>
    <scope>NUCLEOTIDE SEQUENCE [LARGE SCALE GENOMIC DNA]</scope>
</reference>
<proteinExistence type="predicted"/>
<feature type="signal peptide" evidence="3">
    <location>
        <begin position="1"/>
        <end position="21"/>
    </location>
</feature>
<evidence type="ECO:0000256" key="1">
    <source>
        <dbReference type="SAM" id="MobiDB-lite"/>
    </source>
</evidence>
<keyword evidence="2" id="KW-0472">Membrane</keyword>
<accession>A0ABP0KSN7</accession>
<dbReference type="Proteomes" id="UP001642484">
    <property type="component" value="Unassembled WGS sequence"/>
</dbReference>